<protein>
    <submittedName>
        <fullName evidence="3">Phosphate ABC transporter, periplasmic phosphate-binding protein</fullName>
        <ecNumber evidence="3">3.6.3.27</ecNumber>
    </submittedName>
</protein>
<dbReference type="InterPro" id="IPR050811">
    <property type="entry name" value="Phosphate_ABC_transporter"/>
</dbReference>
<dbReference type="PANTHER" id="PTHR30570">
    <property type="entry name" value="PERIPLASMIC PHOSPHATE BINDING COMPONENT OF PHOSPHATE ABC TRANSPORTER"/>
    <property type="match status" value="1"/>
</dbReference>
<name>A0A098EEI8_ANAPH</name>
<dbReference type="GO" id="GO:0016787">
    <property type="term" value="F:hydrolase activity"/>
    <property type="evidence" value="ECO:0007669"/>
    <property type="project" value="UniProtKB-KW"/>
</dbReference>
<evidence type="ECO:0000256" key="1">
    <source>
        <dbReference type="ARBA" id="ARBA00022729"/>
    </source>
</evidence>
<proteinExistence type="predicted"/>
<evidence type="ECO:0000313" key="3">
    <source>
        <dbReference type="EMBL" id="CEG20708.1"/>
    </source>
</evidence>
<gene>
    <name evidence="3" type="primary">pstS</name>
    <name evidence="3" type="ORF">ANAPHAGO_00376</name>
</gene>
<organism evidence="3 4">
    <name type="scientific">Anaplasma phagocytophilum</name>
    <name type="common">Ehrlichia phagocytophila</name>
    <dbReference type="NCBI Taxonomy" id="948"/>
    <lineage>
        <taxon>Bacteria</taxon>
        <taxon>Pseudomonadati</taxon>
        <taxon>Pseudomonadota</taxon>
        <taxon>Alphaproteobacteria</taxon>
        <taxon>Rickettsiales</taxon>
        <taxon>Anaplasmataceae</taxon>
        <taxon>Anaplasma</taxon>
        <taxon>phagocytophilum group</taxon>
    </lineage>
</organism>
<dbReference type="PANTHER" id="PTHR30570:SF1">
    <property type="entry name" value="PHOSPHATE-BINDING PROTEIN PSTS"/>
    <property type="match status" value="1"/>
</dbReference>
<keyword evidence="3" id="KW-0378">Hydrolase</keyword>
<dbReference type="AlphaFoldDB" id="A0A098EEI8"/>
<dbReference type="Gene3D" id="3.40.190.10">
    <property type="entry name" value="Periplasmic binding protein-like II"/>
    <property type="match status" value="2"/>
</dbReference>
<dbReference type="EC" id="3.6.3.27" evidence="3"/>
<evidence type="ECO:0000313" key="4">
    <source>
        <dbReference type="Proteomes" id="UP000055047"/>
    </source>
</evidence>
<dbReference type="EMBL" id="CCXQ01000065">
    <property type="protein sequence ID" value="CEG20708.1"/>
    <property type="molecule type" value="Genomic_DNA"/>
</dbReference>
<accession>A0A098EEI8</accession>
<dbReference type="Pfam" id="PF12849">
    <property type="entry name" value="PBP_like_2"/>
    <property type="match status" value="1"/>
</dbReference>
<dbReference type="InterPro" id="IPR024370">
    <property type="entry name" value="PBP_domain"/>
</dbReference>
<dbReference type="SUPFAM" id="SSF53850">
    <property type="entry name" value="Periplasmic binding protein-like II"/>
    <property type="match status" value="1"/>
</dbReference>
<evidence type="ECO:0000259" key="2">
    <source>
        <dbReference type="Pfam" id="PF12849"/>
    </source>
</evidence>
<keyword evidence="1" id="KW-0732">Signal</keyword>
<sequence length="341" mass="37951">MRMEIVRFVFFLACALISLEVRADHIRVVGSSSVFPFISSIAEEFGRFSSYRTPVIESVGSGMGFNMFCAGANPGTPDVAMSSRKIKDAELALCASNGVRDVIEIGLGYDGIVIASSRQKAQIDLRLKDLYSALSKYSLTDEYGQIPINKYGKWSEIRSDLPEHDIEVYGPHKNAGTYDILLDYVVRAVCVSAKNFVDTYHDVEERKSICSEIRNDGKYIEVATSENVIIQKVSKNSSAFGILSFSFLIKNQNEVQGNKVAGVEPTYETIASGKYVLSRPMYIYVKKEHLNTTAGLREFIKEVLRPESIGSEGYLVNLGFIPLTEEKLQETRSVVEKLIAE</sequence>
<feature type="domain" description="PBP" evidence="2">
    <location>
        <begin position="23"/>
        <end position="307"/>
    </location>
</feature>
<reference evidence="3 4" key="1">
    <citation type="submission" date="2014-09" db="EMBL/GenBank/DDBJ databases">
        <authorList>
            <person name="Loux Valentin"/>
            <person name="Dugat Thibaut"/>
        </authorList>
    </citation>
    <scope>NUCLEOTIDE SEQUENCE [LARGE SCALE GENOMIC DNA]</scope>
    <source>
        <strain evidence="3 4">BOV-10_179</strain>
    </source>
</reference>
<dbReference type="Proteomes" id="UP000055047">
    <property type="component" value="Unassembled WGS sequence"/>
</dbReference>